<evidence type="ECO:0000313" key="2">
    <source>
        <dbReference type="Proteomes" id="UP000198953"/>
    </source>
</evidence>
<keyword evidence="2" id="KW-1185">Reference proteome</keyword>
<reference evidence="1 2" key="1">
    <citation type="submission" date="2016-10" db="EMBL/GenBank/DDBJ databases">
        <authorList>
            <person name="de Groot N.N."/>
        </authorList>
    </citation>
    <scope>NUCLEOTIDE SEQUENCE [LARGE SCALE GENOMIC DNA]</scope>
    <source>
        <strain evidence="1 2">DSM 43357</strain>
    </source>
</reference>
<accession>A0A1H8FNK6</accession>
<dbReference type="AlphaFoldDB" id="A0A1H8FNK6"/>
<dbReference type="STRING" id="46177.SAMN05660976_07290"/>
<organism evidence="1 2">
    <name type="scientific">Nonomuraea pusilla</name>
    <dbReference type="NCBI Taxonomy" id="46177"/>
    <lineage>
        <taxon>Bacteria</taxon>
        <taxon>Bacillati</taxon>
        <taxon>Actinomycetota</taxon>
        <taxon>Actinomycetes</taxon>
        <taxon>Streptosporangiales</taxon>
        <taxon>Streptosporangiaceae</taxon>
        <taxon>Nonomuraea</taxon>
    </lineage>
</organism>
<evidence type="ECO:0000313" key="1">
    <source>
        <dbReference type="EMBL" id="SEN33170.1"/>
    </source>
</evidence>
<dbReference type="RefSeq" id="WP_218154157.1">
    <property type="nucleotide sequence ID" value="NZ_FOBF01000025.1"/>
</dbReference>
<sequence>KDPVYEAATVAELLAVRPEKVPAGTLVRVAGYAAAGDGGGMLVRWDAESAAAVNGGTVLGSGAKGRWLQVHRGVGDFRTFGVFDDKKPADAALDAMVNDPSIHRIEAHTDLLFVKRHKYLRSDLELDFGGRTVRTDGIEKAGYDDPFAAVLFFQGKVTDQTVTAALTADMPELSDVFEVGDSSKFEVGQWWKAEVNKLSGAWERELQKLVQVTQIVDGARIRVNYLNGWELKAGRTITWTRVEPVTRVHVRNMVFTGAGADQYTGSHPVAYEYATWCDVSGIDATGTFWPVVMRRWCTHFQTRSCSLKNPTSVTWGGAGYLTQQIYCLYGHVADCHTSNARHLNDWTASAYGLVENCHGDGDDQGPFVTHGQYEHDLVYTGNSGLMTFANSGAAWGSAAKRITVRRHVCSWFVARVKVTDLTLEDVRVIRKASLAGSGMIWVNADGVQLRGCSADDRLIISQASNRSARPNVIEGCDFTIAAGTEIVQANVTAPVHLVRSVLSNLDGNAFNGTGELHLVDTELRGKEGGAPLPVAASTVRVRGGRLSGTGLKLTAKADQRISVGGGAVIEGTNAAKALLSRADGPGAVRWELRDYRGSTGDAGTAHIAVESGRNLYSAVGLRLSGGRLTLAGPGFGDGSYLQHTACVEEGVARAVPADGPRVQTGGNLLL</sequence>
<dbReference type="EMBL" id="FOBF01000025">
    <property type="protein sequence ID" value="SEN33170.1"/>
    <property type="molecule type" value="Genomic_DNA"/>
</dbReference>
<protein>
    <recommendedName>
        <fullName evidence="3">Peptidase C14</fullName>
    </recommendedName>
</protein>
<dbReference type="Proteomes" id="UP000198953">
    <property type="component" value="Unassembled WGS sequence"/>
</dbReference>
<gene>
    <name evidence="1" type="ORF">SAMN05660976_07290</name>
</gene>
<name>A0A1H8FNK6_9ACTN</name>
<proteinExistence type="predicted"/>
<evidence type="ECO:0008006" key="3">
    <source>
        <dbReference type="Google" id="ProtNLM"/>
    </source>
</evidence>
<feature type="non-terminal residue" evidence="1">
    <location>
        <position position="1"/>
    </location>
</feature>